<keyword evidence="5 7" id="KW-0472">Membrane</keyword>
<keyword evidence="9" id="KW-1185">Reference proteome</keyword>
<feature type="compositionally biased region" description="Basic and acidic residues" evidence="6">
    <location>
        <begin position="8"/>
        <end position="18"/>
    </location>
</feature>
<comment type="subcellular location">
    <subcellularLocation>
        <location evidence="1">Membrane</location>
        <topology evidence="1">Multi-pass membrane protein</topology>
    </subcellularLocation>
</comment>
<feature type="transmembrane region" description="Helical" evidence="7">
    <location>
        <begin position="261"/>
        <end position="283"/>
    </location>
</feature>
<evidence type="ECO:0000313" key="9">
    <source>
        <dbReference type="Proteomes" id="UP000761534"/>
    </source>
</evidence>
<feature type="transmembrane region" description="Helical" evidence="7">
    <location>
        <begin position="468"/>
        <end position="489"/>
    </location>
</feature>
<dbReference type="PANTHER" id="PTHR30618:SF0">
    <property type="entry name" value="PURINE-URACIL PERMEASE NCS1"/>
    <property type="match status" value="1"/>
</dbReference>
<feature type="transmembrane region" description="Helical" evidence="7">
    <location>
        <begin position="304"/>
        <end position="324"/>
    </location>
</feature>
<dbReference type="OrthoDB" id="2018619at2759"/>
<evidence type="ECO:0000256" key="7">
    <source>
        <dbReference type="SAM" id="Phobius"/>
    </source>
</evidence>
<organism evidence="8 9">
    <name type="scientific">Trichomonascus ciferrii</name>
    <dbReference type="NCBI Taxonomy" id="44093"/>
    <lineage>
        <taxon>Eukaryota</taxon>
        <taxon>Fungi</taxon>
        <taxon>Dikarya</taxon>
        <taxon>Ascomycota</taxon>
        <taxon>Saccharomycotina</taxon>
        <taxon>Dipodascomycetes</taxon>
        <taxon>Dipodascales</taxon>
        <taxon>Trichomonascaceae</taxon>
        <taxon>Trichomonascus</taxon>
        <taxon>Trichomonascus ciferrii complex</taxon>
    </lineage>
</organism>
<proteinExistence type="inferred from homology"/>
<feature type="transmembrane region" description="Helical" evidence="7">
    <location>
        <begin position="63"/>
        <end position="84"/>
    </location>
</feature>
<evidence type="ECO:0008006" key="10">
    <source>
        <dbReference type="Google" id="ProtNLM"/>
    </source>
</evidence>
<feature type="transmembrane region" description="Helical" evidence="7">
    <location>
        <begin position="509"/>
        <end position="530"/>
    </location>
</feature>
<evidence type="ECO:0000256" key="4">
    <source>
        <dbReference type="ARBA" id="ARBA00022989"/>
    </source>
</evidence>
<gene>
    <name evidence="8" type="ORF">TRICI_004532</name>
</gene>
<evidence type="ECO:0000256" key="5">
    <source>
        <dbReference type="ARBA" id="ARBA00023136"/>
    </source>
</evidence>
<accession>A0A642V0T6</accession>
<feature type="transmembrane region" description="Helical" evidence="7">
    <location>
        <begin position="196"/>
        <end position="214"/>
    </location>
</feature>
<dbReference type="InterPro" id="IPR001248">
    <property type="entry name" value="Pur-cyt_permease"/>
</dbReference>
<dbReference type="AlphaFoldDB" id="A0A642V0T6"/>
<dbReference type="GO" id="GO:0005886">
    <property type="term" value="C:plasma membrane"/>
    <property type="evidence" value="ECO:0007669"/>
    <property type="project" value="TreeGrafter"/>
</dbReference>
<name>A0A642V0T6_9ASCO</name>
<dbReference type="Gene3D" id="1.10.4160.10">
    <property type="entry name" value="Hydantoin permease"/>
    <property type="match status" value="1"/>
</dbReference>
<dbReference type="EMBL" id="SWFS01000342">
    <property type="protein sequence ID" value="KAA8909366.1"/>
    <property type="molecule type" value="Genomic_DNA"/>
</dbReference>
<feature type="transmembrane region" description="Helical" evidence="7">
    <location>
        <begin position="418"/>
        <end position="443"/>
    </location>
</feature>
<dbReference type="Pfam" id="PF02133">
    <property type="entry name" value="Transp_cyt_pur"/>
    <property type="match status" value="1"/>
</dbReference>
<feature type="transmembrane region" description="Helical" evidence="7">
    <location>
        <begin position="221"/>
        <end position="241"/>
    </location>
</feature>
<dbReference type="CDD" id="cd11482">
    <property type="entry name" value="SLC-NCS1sbd_NRT1-like"/>
    <property type="match status" value="1"/>
</dbReference>
<dbReference type="InterPro" id="IPR045225">
    <property type="entry name" value="Uracil/uridine/allantoin_perm"/>
</dbReference>
<feature type="transmembrane region" description="Helical" evidence="7">
    <location>
        <begin position="96"/>
        <end position="115"/>
    </location>
</feature>
<feature type="transmembrane region" description="Helical" evidence="7">
    <location>
        <begin position="136"/>
        <end position="158"/>
    </location>
</feature>
<evidence type="ECO:0000256" key="6">
    <source>
        <dbReference type="SAM" id="MobiDB-lite"/>
    </source>
</evidence>
<evidence type="ECO:0000313" key="8">
    <source>
        <dbReference type="EMBL" id="KAA8909366.1"/>
    </source>
</evidence>
<comment type="caution">
    <text evidence="8">The sequence shown here is derived from an EMBL/GenBank/DDBJ whole genome shotgun (WGS) entry which is preliminary data.</text>
</comment>
<sequence>MSLYSSEARSRSGDDDAPKPSVWARTKHTFSSFENFHRAIQIRGSTHSLQNIDLLPTRVDRRVWGVVSFFCYWFSESWAIATWSYGSTMVLAGMNIWESILVVFFSNVIIAGACVMNSRAATSYHLGYPVLARASFGIYAHYFFVVLRAILGIIWGGVQLYYEGQFISICLRCIFPGWMKIHNAIPAEQKIDVQTMLGFFFAFVITLPLLFVHTYKLRHLFTVKSVLVPLAGLGVVIWAAVENNGINSNVLVDKSVRGSTHTFAFAVLGQMNAVFGATSALVVTVPDLARYASDSKAQIWGQMLGLPIAQTICAAFGILTTAAVKEMWNEDYWNVYDLLNGILDHGYTSRARAGVFFAAFAFAFATLGTTIACNIIPFAADVTCLMPKYINVVRGQLLCLLIAFAIVPWRIMADATTFVQFLGGYSIFQGSVVGIMSVDYLLLRKGNLDLRSLYTYDKHAAYYFKWGINWRAIFAFIVGFALPFPGFVADLAGSTGVAQGAFDMYQMGWLLSITTGSLSYYIAGLIFPLPQQDDEPFETRVSELEPFIEELDYGDGAFFDEDDLVNEPKV</sequence>
<dbReference type="GO" id="GO:0015205">
    <property type="term" value="F:nucleobase transmembrane transporter activity"/>
    <property type="evidence" value="ECO:0007669"/>
    <property type="project" value="TreeGrafter"/>
</dbReference>
<comment type="similarity">
    <text evidence="2">Belongs to the purine-cytosine permease (2.A.39) family.</text>
</comment>
<dbReference type="PANTHER" id="PTHR30618">
    <property type="entry name" value="NCS1 FAMILY PURINE/PYRIMIDINE TRANSPORTER"/>
    <property type="match status" value="1"/>
</dbReference>
<keyword evidence="3 7" id="KW-0812">Transmembrane</keyword>
<dbReference type="VEuPathDB" id="FungiDB:TRICI_004532"/>
<protein>
    <recommendedName>
        <fullName evidence="10">Uracil permease</fullName>
    </recommendedName>
</protein>
<evidence type="ECO:0000256" key="1">
    <source>
        <dbReference type="ARBA" id="ARBA00004141"/>
    </source>
</evidence>
<reference evidence="8" key="1">
    <citation type="journal article" date="2019" name="G3 (Bethesda)">
        <title>Genome Assemblies of Two Rare Opportunistic Yeast Pathogens: Diutina rugosa (syn. Candida rugosa) and Trichomonascus ciferrii (syn. Candida ciferrii).</title>
        <authorList>
            <person name="Mixao V."/>
            <person name="Saus E."/>
            <person name="Hansen A.P."/>
            <person name="Lass-Florl C."/>
            <person name="Gabaldon T."/>
        </authorList>
    </citation>
    <scope>NUCLEOTIDE SEQUENCE</scope>
    <source>
        <strain evidence="8">CBS 4856</strain>
    </source>
</reference>
<feature type="transmembrane region" description="Helical" evidence="7">
    <location>
        <begin position="392"/>
        <end position="412"/>
    </location>
</feature>
<evidence type="ECO:0000256" key="2">
    <source>
        <dbReference type="ARBA" id="ARBA00008974"/>
    </source>
</evidence>
<dbReference type="Proteomes" id="UP000761534">
    <property type="component" value="Unassembled WGS sequence"/>
</dbReference>
<evidence type="ECO:0000256" key="3">
    <source>
        <dbReference type="ARBA" id="ARBA00022692"/>
    </source>
</evidence>
<feature type="transmembrane region" description="Helical" evidence="7">
    <location>
        <begin position="355"/>
        <end position="380"/>
    </location>
</feature>
<keyword evidence="4 7" id="KW-1133">Transmembrane helix</keyword>
<feature type="region of interest" description="Disordered" evidence="6">
    <location>
        <begin position="1"/>
        <end position="21"/>
    </location>
</feature>